<sequence>MKFLVLLLLVVAQCAKAYNPLVVDIISSENFSQRYQAFLQGRSVHDVTDFRPTTQGSHIEIIEMVLLQQALFLGGETREVVFNPKPSVNILEFTDMVAGESLMLARTVWHEDVINYRGSVYVSDPVVKFGEYEAGIYVAKRNQALHQTTQDGLEQLTLVANPRWRVDWRALTNSNMNLVSFIGPWESMLNMVETDIVDGMLVNFSVSDSLQLVFEGRDYVPIKGVKMVLPDSRHFIVSKRHPEGAQIFAALNRGLKELRRRGTIRKALTESGFINRKVQDWAVINRAMLPQESRP</sequence>
<feature type="signal peptide" evidence="1">
    <location>
        <begin position="1"/>
        <end position="17"/>
    </location>
</feature>
<proteinExistence type="predicted"/>
<dbReference type="RefSeq" id="WP_058797631.1">
    <property type="nucleotide sequence ID" value="NZ_CP013611.1"/>
</dbReference>
<evidence type="ECO:0000256" key="1">
    <source>
        <dbReference type="SAM" id="SignalP"/>
    </source>
</evidence>
<feature type="chain" id="PRO_5006834189" description="Solute-binding protein family 3/N-terminal domain-containing protein" evidence="1">
    <location>
        <begin position="18"/>
        <end position="295"/>
    </location>
</feature>
<evidence type="ECO:0000313" key="2">
    <source>
        <dbReference type="EMBL" id="ALU44660.1"/>
    </source>
</evidence>
<dbReference type="KEGG" id="prr:AT705_17955"/>
<organism evidence="2 3">
    <name type="scientific">Pseudoalteromonas rubra</name>
    <dbReference type="NCBI Taxonomy" id="43658"/>
    <lineage>
        <taxon>Bacteria</taxon>
        <taxon>Pseudomonadati</taxon>
        <taxon>Pseudomonadota</taxon>
        <taxon>Gammaproteobacteria</taxon>
        <taxon>Alteromonadales</taxon>
        <taxon>Pseudoalteromonadaceae</taxon>
        <taxon>Pseudoalteromonas</taxon>
    </lineage>
</organism>
<dbReference type="AlphaFoldDB" id="A0A0U2X9Y9"/>
<name>A0A0U2X9Y9_9GAMM</name>
<protein>
    <recommendedName>
        <fullName evidence="4">Solute-binding protein family 3/N-terminal domain-containing protein</fullName>
    </recommendedName>
</protein>
<dbReference type="EMBL" id="CP013611">
    <property type="protein sequence ID" value="ALU44660.1"/>
    <property type="molecule type" value="Genomic_DNA"/>
</dbReference>
<gene>
    <name evidence="2" type="ORF">AT705_17955</name>
</gene>
<dbReference type="Proteomes" id="UP000069015">
    <property type="component" value="Chromosome 1"/>
</dbReference>
<accession>A0A0U2X9Y9</accession>
<evidence type="ECO:0008006" key="4">
    <source>
        <dbReference type="Google" id="ProtNLM"/>
    </source>
</evidence>
<reference evidence="2 3" key="1">
    <citation type="submission" date="2015-12" db="EMBL/GenBank/DDBJ databases">
        <title>Complete genome sequence of Pseudoalteromonas rubra SCSIO 6842, harboring a conjugative plasmid.</title>
        <authorList>
            <person name="Li B."/>
            <person name="Wang X."/>
        </authorList>
    </citation>
    <scope>NUCLEOTIDE SEQUENCE [LARGE SCALE GENOMIC DNA]</scope>
    <source>
        <strain evidence="2 3">SCSIO 6842</strain>
    </source>
</reference>
<evidence type="ECO:0000313" key="3">
    <source>
        <dbReference type="Proteomes" id="UP000069015"/>
    </source>
</evidence>
<keyword evidence="1" id="KW-0732">Signal</keyword>